<name>A0ABY4CUB3_9BACT</name>
<accession>A0ABY4CUB3</accession>
<organism evidence="2 3">
    <name type="scientific">Hymenobacter tibetensis</name>
    <dbReference type="NCBI Taxonomy" id="497967"/>
    <lineage>
        <taxon>Bacteria</taxon>
        <taxon>Pseudomonadati</taxon>
        <taxon>Bacteroidota</taxon>
        <taxon>Cytophagia</taxon>
        <taxon>Cytophagales</taxon>
        <taxon>Hymenobacteraceae</taxon>
        <taxon>Hymenobacter</taxon>
    </lineage>
</organism>
<reference evidence="2 3" key="1">
    <citation type="submission" date="2022-03" db="EMBL/GenBank/DDBJ databases">
        <title>Hymenobactersp. isolated from the air.</title>
        <authorList>
            <person name="Won M."/>
            <person name="Kwon S.-W."/>
        </authorList>
    </citation>
    <scope>NUCLEOTIDE SEQUENCE [LARGE SCALE GENOMIC DNA]</scope>
    <source>
        <strain evidence="2 3">KACC 21982</strain>
    </source>
</reference>
<evidence type="ECO:0000313" key="2">
    <source>
        <dbReference type="EMBL" id="UOG72780.1"/>
    </source>
</evidence>
<dbReference type="Proteomes" id="UP000831113">
    <property type="component" value="Chromosome"/>
</dbReference>
<evidence type="ECO:0000313" key="3">
    <source>
        <dbReference type="Proteomes" id="UP000831113"/>
    </source>
</evidence>
<sequence>MATTDSLAFFQNFYTDVSLYVVAEPGPASQVSDVPAASSVAATAPAPVVAVVPLVPVAVLVPTPALVASVPPPAEKPPVPSIAAATPAAMPSKLPSLASLPLTPLPPTPPPPVVVPAAATPEPAQLFSVPTLAELPAAPAAPDSQPGRVQPSPTQSPVAHIPFATLGSNPNGLLILVRLPADEFRKLPRNVFLNNILKAIRLVMEDVVLVNVEHDKFPVALCTLRKTLAAKQFLAFGKNLLDVAVYTTQPYEPVLLYGDTAFLGASEIKMLEYDAGRKKQLWHAMQRMFL</sequence>
<gene>
    <name evidence="2" type="ORF">MTX78_11650</name>
</gene>
<keyword evidence="3" id="KW-1185">Reference proteome</keyword>
<dbReference type="RefSeq" id="WP_243794032.1">
    <property type="nucleotide sequence ID" value="NZ_CP094669.1"/>
</dbReference>
<feature type="region of interest" description="Disordered" evidence="1">
    <location>
        <begin position="137"/>
        <end position="156"/>
    </location>
</feature>
<proteinExistence type="predicted"/>
<dbReference type="EMBL" id="CP094669">
    <property type="protein sequence ID" value="UOG72780.1"/>
    <property type="molecule type" value="Genomic_DNA"/>
</dbReference>
<evidence type="ECO:0000256" key="1">
    <source>
        <dbReference type="SAM" id="MobiDB-lite"/>
    </source>
</evidence>
<protein>
    <submittedName>
        <fullName evidence="2">Uncharacterized protein</fullName>
    </submittedName>
</protein>